<keyword evidence="2" id="KW-1185">Reference proteome</keyword>
<evidence type="ECO:0000313" key="1">
    <source>
        <dbReference type="EMBL" id="MCH7408816.1"/>
    </source>
</evidence>
<accession>A0ABS9UXC9</accession>
<reference evidence="1" key="1">
    <citation type="submission" date="2022-03" db="EMBL/GenBank/DDBJ databases">
        <title>De novo assembled genomes of Belliella spp. (Cyclobacteriaceae) strains.</title>
        <authorList>
            <person name="Szabo A."/>
            <person name="Korponai K."/>
            <person name="Felfoldi T."/>
        </authorList>
    </citation>
    <scope>NUCLEOTIDE SEQUENCE</scope>
    <source>
        <strain evidence="1">DSM 111904</strain>
    </source>
</reference>
<organism evidence="1 2">
    <name type="scientific">Belliella filtrata</name>
    <dbReference type="NCBI Taxonomy" id="2923435"/>
    <lineage>
        <taxon>Bacteria</taxon>
        <taxon>Pseudomonadati</taxon>
        <taxon>Bacteroidota</taxon>
        <taxon>Cytophagia</taxon>
        <taxon>Cytophagales</taxon>
        <taxon>Cyclobacteriaceae</taxon>
        <taxon>Belliella</taxon>
    </lineage>
</organism>
<proteinExistence type="predicted"/>
<name>A0ABS9UXC9_9BACT</name>
<comment type="caution">
    <text evidence="1">The sequence shown here is derived from an EMBL/GenBank/DDBJ whole genome shotgun (WGS) entry which is preliminary data.</text>
</comment>
<dbReference type="Proteomes" id="UP001165489">
    <property type="component" value="Unassembled WGS sequence"/>
</dbReference>
<evidence type="ECO:0000313" key="2">
    <source>
        <dbReference type="Proteomes" id="UP001165489"/>
    </source>
</evidence>
<dbReference type="EMBL" id="JAKZGP010000008">
    <property type="protein sequence ID" value="MCH7408816.1"/>
    <property type="molecule type" value="Genomic_DNA"/>
</dbReference>
<gene>
    <name evidence="1" type="ORF">MM239_05370</name>
</gene>
<dbReference type="RefSeq" id="WP_241347178.1">
    <property type="nucleotide sequence ID" value="NZ_JAKZGP010000008.1"/>
</dbReference>
<protein>
    <submittedName>
        <fullName evidence="1">Uncharacterized protein</fullName>
    </submittedName>
</protein>
<sequence>MKEGEKFQALSYLKSAYDNSERIKRAYLKVEILNLLALFYKEVQEQENELLALSGLIKMKKLHEYFGRK</sequence>